<evidence type="ECO:0000259" key="16">
    <source>
        <dbReference type="PROSITE" id="PS50112"/>
    </source>
</evidence>
<keyword evidence="18" id="KW-1185">Reference proteome</keyword>
<evidence type="ECO:0000313" key="18">
    <source>
        <dbReference type="Proteomes" id="UP000298050"/>
    </source>
</evidence>
<dbReference type="Pfam" id="PF00989">
    <property type="entry name" value="PAS"/>
    <property type="match status" value="1"/>
</dbReference>
<feature type="transmembrane region" description="Helical" evidence="14">
    <location>
        <begin position="70"/>
        <end position="94"/>
    </location>
</feature>
<dbReference type="InterPro" id="IPR003594">
    <property type="entry name" value="HATPase_dom"/>
</dbReference>
<evidence type="ECO:0000256" key="2">
    <source>
        <dbReference type="ARBA" id="ARBA00004141"/>
    </source>
</evidence>
<feature type="transmembrane region" description="Helical" evidence="14">
    <location>
        <begin position="409"/>
        <end position="430"/>
    </location>
</feature>
<dbReference type="PROSITE" id="PS50112">
    <property type="entry name" value="PAS"/>
    <property type="match status" value="1"/>
</dbReference>
<sequence length="983" mass="107150">MSFSLAQVLLFVAIYLALLFAVAHLADRGIIPRRITHHPATYVLSLGVFAGAMATNGVVEVAHRYGYNFIIYYLGVVVLFVFSTLLLIPLLRLSRVYQLTSLADMLSFRFRDNRVGAAVTLAMCIALLPLLALQIQAVGDSIHLITGNTGMPAQGGVHHRSVAALTCLVILVFAMLFGARNLSSQARNEGLVVAVAFQSLVKLVAMLALMAVAIFGVFGGYGEMQQWLHDSPLAQAQLLHRMPIENTHALILVFFAGGVCMPHAFHMLFAENMESRDLRVATWGLPMYLMLLSLPVLPVAWAGMQLGSPIPMEYAGIAIGRYLDAPMVSAAALLATLSAASATIVVATLALANMCLNHLILPLGVFRLSQDSDIYRHLRWLRRGLITVLILAGYLFYVSLENRQSLVELAWVAFSGTLQFLPGVVATPYWPNANRRGLLAGLCGGLGFWVLAVMLPVTRGYMPEFAQLWLPEVFNSDDLWSIATMLALAINVALFVVVSLLSPTTEEERVAAEVCSMDDLSRPVRQLLSLANAGEFTELLSPALGERTARAEVERALEELQFTPQESRPYALRRLLRRIEANLSGLLGPAVAHNIIERCIPIQAGGNEDINLIERFLDASQTQFTGLAADLDALRRRYRETLDTLPVGICSMGADGEMLMWNRAMQTMTGIRAGEVLGSLVTTLPAPWGALMAQFSAGDSDTLLREEVASPQGQCWISLHRSTTAEGDTMILVEDITDFERMEEELLHSERLASIGRLAAGVAHEIGNPVTAIACLAQNLEYAEDPAEVSATAEDILRQTERVTRIVESLVNFSHAGSQAESLELKPCNLADCVDEAIHLLCLDREARQVRFENLCDREMLVLADSQRLLQVFVNLLGNARDACGDDGHITARAYPRDNRVLVDVEDNGHGIPPHLHSQVFEPFFTTKDPGSGTGLGLALVYSIMDDLGGAVQLSSPLQAAPNPGTRFSLDLASASYGDDFEL</sequence>
<dbReference type="InterPro" id="IPR036890">
    <property type="entry name" value="HATPase_C_sf"/>
</dbReference>
<dbReference type="Pfam" id="PF00512">
    <property type="entry name" value="HisKA"/>
    <property type="match status" value="1"/>
</dbReference>
<reference evidence="17 18" key="1">
    <citation type="submission" date="2019-04" db="EMBL/GenBank/DDBJ databases">
        <title>Taxonomy of novel Haliea sp. from mangrove soil of West Coast of India.</title>
        <authorList>
            <person name="Verma A."/>
            <person name="Kumar P."/>
            <person name="Krishnamurthi S."/>
        </authorList>
    </citation>
    <scope>NUCLEOTIDE SEQUENCE [LARGE SCALE GENOMIC DNA]</scope>
    <source>
        <strain evidence="17 18">SAOS-164</strain>
    </source>
</reference>
<feature type="transmembrane region" description="Helical" evidence="14">
    <location>
        <begin position="380"/>
        <end position="397"/>
    </location>
</feature>
<feature type="transmembrane region" description="Helical" evidence="14">
    <location>
        <begin position="39"/>
        <end position="58"/>
    </location>
</feature>
<dbReference type="PROSITE" id="PS50283">
    <property type="entry name" value="NA_SOLUT_SYMP_3"/>
    <property type="match status" value="1"/>
</dbReference>
<organism evidence="17 18">
    <name type="scientific">Mangrovimicrobium sediminis</name>
    <dbReference type="NCBI Taxonomy" id="2562682"/>
    <lineage>
        <taxon>Bacteria</taxon>
        <taxon>Pseudomonadati</taxon>
        <taxon>Pseudomonadota</taxon>
        <taxon>Gammaproteobacteria</taxon>
        <taxon>Cellvibrionales</taxon>
        <taxon>Halieaceae</taxon>
        <taxon>Mangrovimicrobium</taxon>
    </lineage>
</organism>
<feature type="transmembrane region" description="Helical" evidence="14">
    <location>
        <begin position="479"/>
        <end position="501"/>
    </location>
</feature>
<proteinExistence type="inferred from homology"/>
<comment type="caution">
    <text evidence="17">The sequence shown here is derived from an EMBL/GenBank/DDBJ whole genome shotgun (WGS) entry which is preliminary data.</text>
</comment>
<evidence type="ECO:0000256" key="11">
    <source>
        <dbReference type="ARBA" id="ARBA00022989"/>
    </source>
</evidence>
<dbReference type="InterPro" id="IPR004358">
    <property type="entry name" value="Sig_transdc_His_kin-like_C"/>
</dbReference>
<dbReference type="InterPro" id="IPR000014">
    <property type="entry name" value="PAS"/>
</dbReference>
<feature type="transmembrane region" description="Helical" evidence="14">
    <location>
        <begin position="281"/>
        <end position="304"/>
    </location>
</feature>
<dbReference type="NCBIfam" id="TIGR00229">
    <property type="entry name" value="sensory_box"/>
    <property type="match status" value="1"/>
</dbReference>
<dbReference type="SUPFAM" id="SSF47384">
    <property type="entry name" value="Homodimeric domain of signal transducing histidine kinase"/>
    <property type="match status" value="1"/>
</dbReference>
<dbReference type="AlphaFoldDB" id="A0A4Z0LUW9"/>
<keyword evidence="13 14" id="KW-0472">Membrane</keyword>
<dbReference type="OrthoDB" id="9764438at2"/>
<dbReference type="InterPro" id="IPR001734">
    <property type="entry name" value="Na/solute_symporter"/>
</dbReference>
<evidence type="ECO:0000256" key="10">
    <source>
        <dbReference type="ARBA" id="ARBA00022840"/>
    </source>
</evidence>
<dbReference type="RefSeq" id="WP_135446493.1">
    <property type="nucleotide sequence ID" value="NZ_SRLE01000017.1"/>
</dbReference>
<comment type="catalytic activity">
    <reaction evidence="1">
        <text>ATP + protein L-histidine = ADP + protein N-phospho-L-histidine.</text>
        <dbReference type="EC" id="2.7.13.3"/>
    </reaction>
</comment>
<keyword evidence="10" id="KW-0067">ATP-binding</keyword>
<comment type="subcellular location">
    <subcellularLocation>
        <location evidence="2">Membrane</location>
        <topology evidence="2">Multi-pass membrane protein</topology>
    </subcellularLocation>
</comment>
<feature type="domain" description="PAS" evidence="16">
    <location>
        <begin position="634"/>
        <end position="678"/>
    </location>
</feature>
<feature type="transmembrane region" description="Helical" evidence="14">
    <location>
        <begin position="437"/>
        <end position="459"/>
    </location>
</feature>
<feature type="transmembrane region" description="Helical" evidence="14">
    <location>
        <begin position="6"/>
        <end position="27"/>
    </location>
</feature>
<dbReference type="GO" id="GO:0000155">
    <property type="term" value="F:phosphorelay sensor kinase activity"/>
    <property type="evidence" value="ECO:0007669"/>
    <property type="project" value="InterPro"/>
</dbReference>
<evidence type="ECO:0000256" key="1">
    <source>
        <dbReference type="ARBA" id="ARBA00000085"/>
    </source>
</evidence>
<evidence type="ECO:0000256" key="8">
    <source>
        <dbReference type="ARBA" id="ARBA00022741"/>
    </source>
</evidence>
<keyword evidence="11 14" id="KW-1133">Transmembrane helix</keyword>
<dbReference type="SMART" id="SM00388">
    <property type="entry name" value="HisKA"/>
    <property type="match status" value="1"/>
</dbReference>
<evidence type="ECO:0000256" key="3">
    <source>
        <dbReference type="ARBA" id="ARBA00006434"/>
    </source>
</evidence>
<dbReference type="PANTHER" id="PTHR43065:SF10">
    <property type="entry name" value="PEROXIDE STRESS-ACTIVATED HISTIDINE KINASE MAK3"/>
    <property type="match status" value="1"/>
</dbReference>
<feature type="transmembrane region" description="Helical" evidence="14">
    <location>
        <begin position="115"/>
        <end position="137"/>
    </location>
</feature>
<dbReference type="InterPro" id="IPR005467">
    <property type="entry name" value="His_kinase_dom"/>
</dbReference>
<dbReference type="PRINTS" id="PR00344">
    <property type="entry name" value="BCTRLSENSOR"/>
</dbReference>
<dbReference type="GO" id="GO:0016020">
    <property type="term" value="C:membrane"/>
    <property type="evidence" value="ECO:0007669"/>
    <property type="project" value="UniProtKB-SubCell"/>
</dbReference>
<dbReference type="EC" id="2.7.13.3" evidence="4"/>
<comment type="similarity">
    <text evidence="3">Belongs to the sodium:solute symporter (SSF) (TC 2.A.21) family.</text>
</comment>
<evidence type="ECO:0000313" key="17">
    <source>
        <dbReference type="EMBL" id="TGD70928.1"/>
    </source>
</evidence>
<keyword evidence="9" id="KW-0418">Kinase</keyword>
<dbReference type="InterPro" id="IPR035965">
    <property type="entry name" value="PAS-like_dom_sf"/>
</dbReference>
<keyword evidence="7 14" id="KW-0812">Transmembrane</keyword>
<dbReference type="InterPro" id="IPR013767">
    <property type="entry name" value="PAS_fold"/>
</dbReference>
<dbReference type="SUPFAM" id="SSF55785">
    <property type="entry name" value="PYP-like sensor domain (PAS domain)"/>
    <property type="match status" value="1"/>
</dbReference>
<protein>
    <recommendedName>
        <fullName evidence="4">histidine kinase</fullName>
        <ecNumber evidence="4">2.7.13.3</ecNumber>
    </recommendedName>
</protein>
<dbReference type="InterPro" id="IPR003661">
    <property type="entry name" value="HisK_dim/P_dom"/>
</dbReference>
<evidence type="ECO:0000256" key="6">
    <source>
        <dbReference type="ARBA" id="ARBA00022679"/>
    </source>
</evidence>
<evidence type="ECO:0000256" key="12">
    <source>
        <dbReference type="ARBA" id="ARBA00023012"/>
    </source>
</evidence>
<dbReference type="PROSITE" id="PS50109">
    <property type="entry name" value="HIS_KIN"/>
    <property type="match status" value="1"/>
</dbReference>
<evidence type="ECO:0000256" key="14">
    <source>
        <dbReference type="SAM" id="Phobius"/>
    </source>
</evidence>
<name>A0A4Z0LUW9_9GAMM</name>
<dbReference type="CDD" id="cd00082">
    <property type="entry name" value="HisKA"/>
    <property type="match status" value="1"/>
</dbReference>
<dbReference type="InterPro" id="IPR038377">
    <property type="entry name" value="Na/Glc_symporter_sf"/>
</dbReference>
<dbReference type="GO" id="GO:0022857">
    <property type="term" value="F:transmembrane transporter activity"/>
    <property type="evidence" value="ECO:0007669"/>
    <property type="project" value="InterPro"/>
</dbReference>
<feature type="domain" description="Histidine kinase" evidence="15">
    <location>
        <begin position="761"/>
        <end position="976"/>
    </location>
</feature>
<dbReference type="Proteomes" id="UP000298050">
    <property type="component" value="Unassembled WGS sequence"/>
</dbReference>
<accession>A0A4Z0LUW9</accession>
<dbReference type="SUPFAM" id="SSF55874">
    <property type="entry name" value="ATPase domain of HSP90 chaperone/DNA topoisomerase II/histidine kinase"/>
    <property type="match status" value="1"/>
</dbReference>
<dbReference type="SMART" id="SM00091">
    <property type="entry name" value="PAS"/>
    <property type="match status" value="1"/>
</dbReference>
<keyword evidence="8" id="KW-0547">Nucleotide-binding</keyword>
<feature type="transmembrane region" description="Helical" evidence="14">
    <location>
        <begin position="330"/>
        <end position="359"/>
    </location>
</feature>
<dbReference type="Pfam" id="PF02518">
    <property type="entry name" value="HATPase_c"/>
    <property type="match status" value="1"/>
</dbReference>
<evidence type="ECO:0000256" key="9">
    <source>
        <dbReference type="ARBA" id="ARBA00022777"/>
    </source>
</evidence>
<keyword evidence="6" id="KW-0808">Transferase</keyword>
<dbReference type="SMART" id="SM00387">
    <property type="entry name" value="HATPase_c"/>
    <property type="match status" value="1"/>
</dbReference>
<dbReference type="PANTHER" id="PTHR43065">
    <property type="entry name" value="SENSOR HISTIDINE KINASE"/>
    <property type="match status" value="1"/>
</dbReference>
<feature type="transmembrane region" description="Helical" evidence="14">
    <location>
        <begin position="191"/>
        <end position="218"/>
    </location>
</feature>
<dbReference type="Gene3D" id="1.10.287.130">
    <property type="match status" value="1"/>
</dbReference>
<dbReference type="EMBL" id="SRLE01000017">
    <property type="protein sequence ID" value="TGD70928.1"/>
    <property type="molecule type" value="Genomic_DNA"/>
</dbReference>
<dbReference type="Gene3D" id="3.30.565.10">
    <property type="entry name" value="Histidine kinase-like ATPase, C-terminal domain"/>
    <property type="match status" value="1"/>
</dbReference>
<evidence type="ECO:0000259" key="15">
    <source>
        <dbReference type="PROSITE" id="PS50109"/>
    </source>
</evidence>
<feature type="transmembrane region" description="Helical" evidence="14">
    <location>
        <begin position="249"/>
        <end position="269"/>
    </location>
</feature>
<evidence type="ECO:0000256" key="7">
    <source>
        <dbReference type="ARBA" id="ARBA00022692"/>
    </source>
</evidence>
<dbReference type="GO" id="GO:0005524">
    <property type="term" value="F:ATP binding"/>
    <property type="evidence" value="ECO:0007669"/>
    <property type="project" value="UniProtKB-KW"/>
</dbReference>
<dbReference type="InterPro" id="IPR036097">
    <property type="entry name" value="HisK_dim/P_sf"/>
</dbReference>
<gene>
    <name evidence="17" type="ORF">E4634_20200</name>
</gene>
<feature type="transmembrane region" description="Helical" evidence="14">
    <location>
        <begin position="157"/>
        <end position="179"/>
    </location>
</feature>
<dbReference type="Gene3D" id="1.20.1730.10">
    <property type="entry name" value="Sodium/glucose cotransporter"/>
    <property type="match status" value="1"/>
</dbReference>
<dbReference type="GO" id="GO:0006355">
    <property type="term" value="P:regulation of DNA-templated transcription"/>
    <property type="evidence" value="ECO:0007669"/>
    <property type="project" value="InterPro"/>
</dbReference>
<keyword evidence="5" id="KW-0597">Phosphoprotein</keyword>
<keyword evidence="12" id="KW-0902">Two-component regulatory system</keyword>
<evidence type="ECO:0000256" key="13">
    <source>
        <dbReference type="ARBA" id="ARBA00023136"/>
    </source>
</evidence>
<dbReference type="Gene3D" id="3.30.450.20">
    <property type="entry name" value="PAS domain"/>
    <property type="match status" value="1"/>
</dbReference>
<evidence type="ECO:0000256" key="4">
    <source>
        <dbReference type="ARBA" id="ARBA00012438"/>
    </source>
</evidence>
<evidence type="ECO:0000256" key="5">
    <source>
        <dbReference type="ARBA" id="ARBA00022553"/>
    </source>
</evidence>